<comment type="caution">
    <text evidence="2">The sequence shown here is derived from an EMBL/GenBank/DDBJ whole genome shotgun (WGS) entry which is preliminary data.</text>
</comment>
<accession>A0A7X5RJF3</accession>
<evidence type="ECO:0000256" key="1">
    <source>
        <dbReference type="SAM" id="Phobius"/>
    </source>
</evidence>
<evidence type="ECO:0000313" key="3">
    <source>
        <dbReference type="Proteomes" id="UP000470213"/>
    </source>
</evidence>
<dbReference type="AlphaFoldDB" id="A0A7X5RJF3"/>
<dbReference type="EMBL" id="JAAAWN010000001">
    <property type="protein sequence ID" value="NDV89823.1"/>
    <property type="molecule type" value="Genomic_DNA"/>
</dbReference>
<name>A0A7X5RJF3_9ALTE</name>
<organism evidence="2 3">
    <name type="scientific">Alteromonas profundi</name>
    <dbReference type="NCBI Taxonomy" id="2696062"/>
    <lineage>
        <taxon>Bacteria</taxon>
        <taxon>Pseudomonadati</taxon>
        <taxon>Pseudomonadota</taxon>
        <taxon>Gammaproteobacteria</taxon>
        <taxon>Alteromonadales</taxon>
        <taxon>Alteromonadaceae</taxon>
        <taxon>Alteromonas/Salinimonas group</taxon>
        <taxon>Alteromonas</taxon>
    </lineage>
</organism>
<keyword evidence="1" id="KW-1133">Transmembrane helix</keyword>
<evidence type="ECO:0000313" key="2">
    <source>
        <dbReference type="EMBL" id="NDV89823.1"/>
    </source>
</evidence>
<keyword evidence="1" id="KW-0472">Membrane</keyword>
<proteinExistence type="predicted"/>
<sequence length="60" mass="6929">MMNWKTGNPVPEHIQLSVKPTFKGMSNVDVCFLHNAYVLYVSWYMLLITVVIVTKNTVRT</sequence>
<reference evidence="2 3" key="1">
    <citation type="submission" date="2020-01" db="EMBL/GenBank/DDBJ databases">
        <authorList>
            <person name="Chen J."/>
            <person name="Zhu S."/>
            <person name="Yang J."/>
        </authorList>
    </citation>
    <scope>NUCLEOTIDE SEQUENCE [LARGE SCALE GENOMIC DNA]</scope>
    <source>
        <strain evidence="2 3">345S023</strain>
    </source>
</reference>
<dbReference type="Proteomes" id="UP000470213">
    <property type="component" value="Unassembled WGS sequence"/>
</dbReference>
<feature type="transmembrane region" description="Helical" evidence="1">
    <location>
        <begin position="32"/>
        <end position="54"/>
    </location>
</feature>
<protein>
    <submittedName>
        <fullName evidence="2">Uncharacterized protein</fullName>
    </submittedName>
</protein>
<dbReference type="RefSeq" id="WP_163083412.1">
    <property type="nucleotide sequence ID" value="NZ_JAAAWN010000001.1"/>
</dbReference>
<keyword evidence="1" id="KW-0812">Transmembrane</keyword>
<gene>
    <name evidence="2" type="ORF">GTH32_01260</name>
</gene>
<keyword evidence="3" id="KW-1185">Reference proteome</keyword>